<proteinExistence type="predicted"/>
<evidence type="ECO:0000313" key="2">
    <source>
        <dbReference type="EMBL" id="PKQ45252.1"/>
    </source>
</evidence>
<accession>A0A2N3HGQ1</accession>
<dbReference type="Proteomes" id="UP000233435">
    <property type="component" value="Unassembled WGS sequence"/>
</dbReference>
<dbReference type="AlphaFoldDB" id="A0A2N3HGQ1"/>
<evidence type="ECO:0008006" key="4">
    <source>
        <dbReference type="Google" id="ProtNLM"/>
    </source>
</evidence>
<dbReference type="OrthoDB" id="607469at2"/>
<dbReference type="EMBL" id="PJEO01000052">
    <property type="protein sequence ID" value="PKQ44150.1"/>
    <property type="molecule type" value="Genomic_DNA"/>
</dbReference>
<evidence type="ECO:0000313" key="1">
    <source>
        <dbReference type="EMBL" id="PKQ44150.1"/>
    </source>
</evidence>
<feature type="non-terminal residue" evidence="1">
    <location>
        <position position="1"/>
    </location>
</feature>
<dbReference type="RefSeq" id="WP_157831450.1">
    <property type="nucleotide sequence ID" value="NZ_PJEO01000029.1"/>
</dbReference>
<dbReference type="InterPro" id="IPR026341">
    <property type="entry name" value="T9SS_type_B"/>
</dbReference>
<sequence length="195" mass="21803">GGPYQASNVFVDVPPGLNHYIDVRHTNGCIQRTPAFDIEQYDPLALALADGGLNEIVAVTTGGSGVYQYTLNGEDYGSANTFLIYRSGDYTVTVTDSYGCTAMATRYFEYIDVCIPNYFTPVTEGWGPGCATQYRNLTVDIFDRYGRKIATLRVGDKWDGNYNGKELPSGDYWYVVKLNDPKDDRDFVGHFTLYR</sequence>
<dbReference type="EMBL" id="PJEO01000029">
    <property type="protein sequence ID" value="PKQ45252.1"/>
    <property type="molecule type" value="Genomic_DNA"/>
</dbReference>
<name>A0A2N3HGQ1_9FLAO</name>
<dbReference type="NCBIfam" id="TIGR04131">
    <property type="entry name" value="Bac_Flav_CTERM"/>
    <property type="match status" value="1"/>
</dbReference>
<protein>
    <recommendedName>
        <fullName evidence="4">T9SS type B sorting domain-containing protein</fullName>
    </recommendedName>
</protein>
<gene>
    <name evidence="2" type="ORF">CSW08_09025</name>
    <name evidence="1" type="ORF">CSW08_15275</name>
</gene>
<evidence type="ECO:0000313" key="3">
    <source>
        <dbReference type="Proteomes" id="UP000233435"/>
    </source>
</evidence>
<dbReference type="Pfam" id="PF13585">
    <property type="entry name" value="CHU_C"/>
    <property type="match status" value="1"/>
</dbReference>
<comment type="caution">
    <text evidence="1">The sequence shown here is derived from an EMBL/GenBank/DDBJ whole genome shotgun (WGS) entry which is preliminary data.</text>
</comment>
<keyword evidence="3" id="KW-1185">Reference proteome</keyword>
<organism evidence="1 3">
    <name type="scientific">Confluentibacter flavum</name>
    <dbReference type="NCBI Taxonomy" id="1909700"/>
    <lineage>
        <taxon>Bacteria</taxon>
        <taxon>Pseudomonadati</taxon>
        <taxon>Bacteroidota</taxon>
        <taxon>Flavobacteriia</taxon>
        <taxon>Flavobacteriales</taxon>
        <taxon>Flavobacteriaceae</taxon>
        <taxon>Confluentibacter</taxon>
    </lineage>
</organism>
<reference evidence="1 3" key="1">
    <citation type="submission" date="2017-12" db="EMBL/GenBank/DDBJ databases">
        <title>Confluentibacter flavum sp. nov., isolated from the saline lake.</title>
        <authorList>
            <person name="Yu L."/>
        </authorList>
    </citation>
    <scope>NUCLEOTIDE SEQUENCE [LARGE SCALE GENOMIC DNA]</scope>
    <source>
        <strain evidence="1 3">3B</strain>
    </source>
</reference>